<feature type="region of interest" description="Disordered" evidence="1">
    <location>
        <begin position="536"/>
        <end position="615"/>
    </location>
</feature>
<accession>A0A074ZCC1</accession>
<evidence type="ECO:0000313" key="3">
    <source>
        <dbReference type="Proteomes" id="UP000054324"/>
    </source>
</evidence>
<organism evidence="2 3">
    <name type="scientific">Opisthorchis viverrini</name>
    <name type="common">Southeast Asian liver fluke</name>
    <dbReference type="NCBI Taxonomy" id="6198"/>
    <lineage>
        <taxon>Eukaryota</taxon>
        <taxon>Metazoa</taxon>
        <taxon>Spiralia</taxon>
        <taxon>Lophotrochozoa</taxon>
        <taxon>Platyhelminthes</taxon>
        <taxon>Trematoda</taxon>
        <taxon>Digenea</taxon>
        <taxon>Opisthorchiida</taxon>
        <taxon>Opisthorchiata</taxon>
        <taxon>Opisthorchiidae</taxon>
        <taxon>Opisthorchis</taxon>
    </lineage>
</organism>
<feature type="region of interest" description="Disordered" evidence="1">
    <location>
        <begin position="627"/>
        <end position="650"/>
    </location>
</feature>
<evidence type="ECO:0000313" key="2">
    <source>
        <dbReference type="EMBL" id="KER23232.1"/>
    </source>
</evidence>
<feature type="compositionally biased region" description="Basic and acidic residues" evidence="1">
    <location>
        <begin position="1"/>
        <end position="10"/>
    </location>
</feature>
<dbReference type="AlphaFoldDB" id="A0A074ZCC1"/>
<dbReference type="Proteomes" id="UP000054324">
    <property type="component" value="Unassembled WGS sequence"/>
</dbReference>
<dbReference type="STRING" id="6198.A0A074ZCC1"/>
<dbReference type="CTD" id="20323023"/>
<sequence length="850" mass="92030">MKTKRSDLRLSRKVNPRKSISSATKPQKRPHNVRPLARGSRQTGLRDPGSSIRSKRTPKPVDLKRVARSTRDPAPITPVVSESSGVSPENRRRRINTSEYIKKRFLYDTADSSKKTRNKRRSVVLTHSSVTESHSPTVKLRKLHRVTDGDVTGPPVFSQGKRGRRKKFNLEHVTLTESVSSLTAASYEGAPLRIHRSKSRKDSHSRQRSTLSDNRSTWELPDVHEFSESTAPEDDQSGHQSHFCLSKSPAVALDELHAQSDVRSQDQLGGFRPGSQSKKHSDGSRHLFSTDGQKRTNILDSHSFFSVGSLSPVSDTHADSLQHFGADENSERYRHTRYHANLDTEDDDYLHSPLSHDLSEERSQPPNEDVEEEDLLAPELSILTGADPVAGADGVVLSDTHTLLANVLQPSSGSRRKSPVRPMQVIRTKSSTSVPPMSTFGSNPDTSSNTKIVASYPPYQQSPHSSSLFTPSSTYDRRLSSEDSSRADGILPVIYRQKALIESSQTLVDTSSGLKSASILRMPSNLGTTSIKIRPIRDRVPHDDKDTQNTPAPRAFVNSSPRPSTTVSAKPVLQHSAHPSSTGRRRPTILKRGSNSSGGVGGPPFSGQPQIGSELGTEVSHTPVARTINPFTSGSVHSHRATSLIQSSSARSVAAATSTETGPTKLLQLVTASSLVTPVSPAPLTASDKLFGRRHGAYSTNPLSSTALISTSLSQHTDADDTRTSTAAPLTPPPYRYAVLRGCPGGKRYLVLGSSGVFDRSPVVPSALPTSPKPAVAECAEEKSTDAQDSCQTPSPDAEDNSEDHGLFDPQSVRSIESELTQATEIHIQSTFGAITHPVPSPIVTSVVAT</sequence>
<feature type="region of interest" description="Disordered" evidence="1">
    <location>
        <begin position="193"/>
        <end position="221"/>
    </location>
</feature>
<gene>
    <name evidence="2" type="ORF">T265_08844</name>
</gene>
<feature type="compositionally biased region" description="Polar residues" evidence="1">
    <location>
        <begin position="427"/>
        <end position="452"/>
    </location>
</feature>
<feature type="compositionally biased region" description="Low complexity" evidence="1">
    <location>
        <begin position="78"/>
        <end position="88"/>
    </location>
</feature>
<proteinExistence type="predicted"/>
<feature type="region of interest" description="Disordered" evidence="1">
    <location>
        <begin position="263"/>
        <end position="290"/>
    </location>
</feature>
<feature type="region of interest" description="Disordered" evidence="1">
    <location>
        <begin position="712"/>
        <end position="731"/>
    </location>
</feature>
<dbReference type="GeneID" id="20323023"/>
<dbReference type="EMBL" id="KL596859">
    <property type="protein sequence ID" value="KER23232.1"/>
    <property type="molecule type" value="Genomic_DNA"/>
</dbReference>
<feature type="compositionally biased region" description="Basic and acidic residues" evidence="1">
    <location>
        <begin position="59"/>
        <end position="71"/>
    </location>
</feature>
<dbReference type="KEGG" id="ovi:T265_08844"/>
<feature type="compositionally biased region" description="Polar residues" evidence="1">
    <location>
        <begin position="125"/>
        <end position="136"/>
    </location>
</feature>
<feature type="compositionally biased region" description="Polar residues" evidence="1">
    <location>
        <begin position="557"/>
        <end position="568"/>
    </location>
</feature>
<feature type="compositionally biased region" description="Low complexity" evidence="1">
    <location>
        <begin position="455"/>
        <end position="474"/>
    </location>
</feature>
<feature type="region of interest" description="Disordered" evidence="1">
    <location>
        <begin position="409"/>
        <end position="483"/>
    </location>
</feature>
<feature type="region of interest" description="Disordered" evidence="1">
    <location>
        <begin position="341"/>
        <end position="373"/>
    </location>
</feature>
<feature type="region of interest" description="Disordered" evidence="1">
    <location>
        <begin position="780"/>
        <end position="813"/>
    </location>
</feature>
<evidence type="ECO:0000256" key="1">
    <source>
        <dbReference type="SAM" id="MobiDB-lite"/>
    </source>
</evidence>
<protein>
    <submittedName>
        <fullName evidence="2">Uncharacterized protein</fullName>
    </submittedName>
</protein>
<dbReference type="OrthoDB" id="6260162at2759"/>
<reference evidence="2 3" key="1">
    <citation type="submission" date="2013-11" db="EMBL/GenBank/DDBJ databases">
        <title>Opisthorchis viverrini - life in the bile duct.</title>
        <authorList>
            <person name="Young N.D."/>
            <person name="Nagarajan N."/>
            <person name="Lin S.J."/>
            <person name="Korhonen P.K."/>
            <person name="Jex A.R."/>
            <person name="Hall R.S."/>
            <person name="Safavi-Hemami H."/>
            <person name="Kaewkong W."/>
            <person name="Bertrand D."/>
            <person name="Gao S."/>
            <person name="Seet Q."/>
            <person name="Wongkham S."/>
            <person name="Teh B.T."/>
            <person name="Wongkham C."/>
            <person name="Intapan P.M."/>
            <person name="Maleewong W."/>
            <person name="Yang X."/>
            <person name="Hu M."/>
            <person name="Wang Z."/>
            <person name="Hofmann A."/>
            <person name="Sternberg P.W."/>
            <person name="Tan P."/>
            <person name="Wang J."/>
            <person name="Gasser R.B."/>
        </authorList>
    </citation>
    <scope>NUCLEOTIDE SEQUENCE [LARGE SCALE GENOMIC DNA]</scope>
</reference>
<dbReference type="RefSeq" id="XP_009173020.1">
    <property type="nucleotide sequence ID" value="XM_009174756.1"/>
</dbReference>
<feature type="compositionally biased region" description="Basic and acidic residues" evidence="1">
    <location>
        <begin position="536"/>
        <end position="547"/>
    </location>
</feature>
<feature type="region of interest" description="Disordered" evidence="1">
    <location>
        <begin position="1"/>
        <end position="95"/>
    </location>
</feature>
<feature type="region of interest" description="Disordered" evidence="1">
    <location>
        <begin position="111"/>
        <end position="139"/>
    </location>
</feature>
<feature type="compositionally biased region" description="Polar residues" evidence="1">
    <location>
        <begin position="629"/>
        <end position="646"/>
    </location>
</feature>
<keyword evidence="3" id="KW-1185">Reference proteome</keyword>
<name>A0A074ZCC1_OPIVI</name>